<dbReference type="Gene3D" id="2.40.50.140">
    <property type="entry name" value="Nucleic acid-binding proteins"/>
    <property type="match status" value="1"/>
</dbReference>
<dbReference type="GO" id="GO:0070475">
    <property type="term" value="P:rRNA base methylation"/>
    <property type="evidence" value="ECO:0007669"/>
    <property type="project" value="TreeGrafter"/>
</dbReference>
<keyword evidence="3 4" id="KW-0949">S-adenosyl-L-methionine</keyword>
<dbReference type="InterPro" id="IPR029063">
    <property type="entry name" value="SAM-dependent_MTases_sf"/>
</dbReference>
<keyword evidence="1 4" id="KW-0489">Methyltransferase</keyword>
<dbReference type="PROSITE" id="PS51687">
    <property type="entry name" value="SAM_MT_RNA_M5U"/>
    <property type="match status" value="1"/>
</dbReference>
<dbReference type="GO" id="GO:0070041">
    <property type="term" value="F:rRNA (uridine-C5-)-methyltransferase activity"/>
    <property type="evidence" value="ECO:0007669"/>
    <property type="project" value="TreeGrafter"/>
</dbReference>
<proteinExistence type="inferred from homology"/>
<gene>
    <name evidence="6" type="ORF">EFP84_11290</name>
</gene>
<dbReference type="Gene3D" id="2.40.50.1070">
    <property type="match status" value="2"/>
</dbReference>
<evidence type="ECO:0000256" key="5">
    <source>
        <dbReference type="PROSITE-ProRule" id="PRU10015"/>
    </source>
</evidence>
<dbReference type="Gene3D" id="3.40.50.150">
    <property type="entry name" value="Vaccinia Virus protein VP39"/>
    <property type="match status" value="2"/>
</dbReference>
<comment type="similarity">
    <text evidence="4">Belongs to the class I-like SAM-binding methyltransferase superfamily. RNA M5U methyltransferase family.</text>
</comment>
<dbReference type="EMBL" id="CP033614">
    <property type="protein sequence ID" value="AYV56034.1"/>
    <property type="molecule type" value="Genomic_DNA"/>
</dbReference>
<evidence type="ECO:0000256" key="4">
    <source>
        <dbReference type="PROSITE-ProRule" id="PRU01024"/>
    </source>
</evidence>
<dbReference type="InterPro" id="IPR010280">
    <property type="entry name" value="U5_MeTrfase_fam"/>
</dbReference>
<dbReference type="AlphaFoldDB" id="A0AAD0XP52"/>
<evidence type="ECO:0000256" key="3">
    <source>
        <dbReference type="ARBA" id="ARBA00022691"/>
    </source>
</evidence>
<feature type="binding site" evidence="4">
    <location>
        <position position="347"/>
    </location>
    <ligand>
        <name>S-adenosyl-L-methionine</name>
        <dbReference type="ChEBI" id="CHEBI:59789"/>
    </ligand>
</feature>
<dbReference type="SUPFAM" id="SSF53335">
    <property type="entry name" value="S-adenosyl-L-methionine-dependent methyltransferases"/>
    <property type="match status" value="1"/>
</dbReference>
<evidence type="ECO:0000313" key="7">
    <source>
        <dbReference type="Proteomes" id="UP000276407"/>
    </source>
</evidence>
<evidence type="ECO:0000313" key="6">
    <source>
        <dbReference type="EMBL" id="AYV56034.1"/>
    </source>
</evidence>
<keyword evidence="2 4" id="KW-0808">Transferase</keyword>
<dbReference type="Pfam" id="PF05958">
    <property type="entry name" value="tRNA_U5-meth_tr"/>
    <property type="match status" value="1"/>
</dbReference>
<accession>A0AAD0XP52</accession>
<dbReference type="PANTHER" id="PTHR11061">
    <property type="entry name" value="RNA M5U METHYLTRANSFERASE"/>
    <property type="match status" value="1"/>
</dbReference>
<protein>
    <submittedName>
        <fullName evidence="6">Class I SAM-dependent RNA methyltransferase</fullName>
    </submittedName>
</protein>
<feature type="binding site" evidence="4">
    <location>
        <position position="251"/>
    </location>
    <ligand>
        <name>S-adenosyl-L-methionine</name>
        <dbReference type="ChEBI" id="CHEBI:59789"/>
    </ligand>
</feature>
<sequence>MKTDSEGHKNHSVKPTRKKFTEKIRLKPRSWVNLGYSIANSDEGTFFLKNAIPGESVQTVPLKQSGSLFWGVASEIEAVSEERISSDCGAFPRCGGCSYRHVTYEKELEIKKFLLQETLERSLSKNHIQIPEIEILSGKPNGYRNTAQIQLGFIGSKRIAGFYEEFSHSIVNFPEEGCKNLPDEINSAFFEFLKKEKNGSAPISKSKTLSFRLEKNRVVPYKKESVEFRETVSIPDPKEIVWQIPAGGFSQINRFLIAPWLEKIFDLVPNHQNRILELYCGSGLISIALQSKTKNWIGYELSSDSVKQARKNVSQNGISSFDFKTLNLETDSIDSAEALDSSFWIMNPPRAGLSKKVSQILCDRKPDGFLYSSCNHTTLARDLSAVLDAGYKISNITLVDFFPRTKHFEVIVKAERN</sequence>
<feature type="binding site" evidence="4">
    <location>
        <position position="300"/>
    </location>
    <ligand>
        <name>S-adenosyl-L-methionine</name>
        <dbReference type="ChEBI" id="CHEBI:59789"/>
    </ligand>
</feature>
<dbReference type="PANTHER" id="PTHR11061:SF30">
    <property type="entry name" value="TRNA (URACIL(54)-C(5))-METHYLTRANSFERASE"/>
    <property type="match status" value="1"/>
</dbReference>
<dbReference type="PROSITE" id="PS01230">
    <property type="entry name" value="TRMA_1"/>
    <property type="match status" value="1"/>
</dbReference>
<feature type="binding site" evidence="4">
    <location>
        <position position="279"/>
    </location>
    <ligand>
        <name>S-adenosyl-L-methionine</name>
        <dbReference type="ChEBI" id="CHEBI:59789"/>
    </ligand>
</feature>
<name>A0AAD0XP52_9LEPT</name>
<dbReference type="CDD" id="cd02440">
    <property type="entry name" value="AdoMet_MTases"/>
    <property type="match status" value="1"/>
</dbReference>
<dbReference type="Proteomes" id="UP000276407">
    <property type="component" value="Chromosome 1"/>
</dbReference>
<evidence type="ECO:0000256" key="2">
    <source>
        <dbReference type="ARBA" id="ARBA00022679"/>
    </source>
</evidence>
<feature type="active site" description="Nucleophile" evidence="4">
    <location>
        <position position="374"/>
    </location>
</feature>
<reference evidence="6 7" key="1">
    <citation type="submission" date="2018-11" db="EMBL/GenBank/DDBJ databases">
        <title>Complete genome sequence of Leptospira kmetyi isolate LS 001/16 from soil sample associated with a leptospirosis patient in Kelantan.</title>
        <authorList>
            <person name="Muhammad Yusoff F."/>
            <person name="Muhammad Yusoff S."/>
            <person name="Ahmad M.N."/>
            <person name="Yusof N.Y."/>
            <person name="Aziah I."/>
        </authorList>
    </citation>
    <scope>NUCLEOTIDE SEQUENCE [LARGE SCALE GENOMIC DNA]</scope>
    <source>
        <strain evidence="6 7">LS 001/16</strain>
    </source>
</reference>
<dbReference type="KEGG" id="lkm:EFP84_11290"/>
<evidence type="ECO:0000256" key="1">
    <source>
        <dbReference type="ARBA" id="ARBA00022603"/>
    </source>
</evidence>
<dbReference type="InterPro" id="IPR012340">
    <property type="entry name" value="NA-bd_OB-fold"/>
</dbReference>
<organism evidence="6 7">
    <name type="scientific">Leptospira kmetyi</name>
    <dbReference type="NCBI Taxonomy" id="408139"/>
    <lineage>
        <taxon>Bacteria</taxon>
        <taxon>Pseudomonadati</taxon>
        <taxon>Spirochaetota</taxon>
        <taxon>Spirochaetia</taxon>
        <taxon>Leptospirales</taxon>
        <taxon>Leptospiraceae</taxon>
        <taxon>Leptospira</taxon>
    </lineage>
</organism>
<dbReference type="RefSeq" id="WP_123179677.1">
    <property type="nucleotide sequence ID" value="NZ_CP033614.1"/>
</dbReference>
<feature type="active site" evidence="5">
    <location>
        <position position="374"/>
    </location>
</feature>
<dbReference type="InterPro" id="IPR030390">
    <property type="entry name" value="MeTrfase_TrmA_AS"/>
</dbReference>